<dbReference type="EMBL" id="LXSH01000004">
    <property type="protein sequence ID" value="OAM25568.1"/>
    <property type="molecule type" value="Genomic_DNA"/>
</dbReference>
<evidence type="ECO:0000313" key="10">
    <source>
        <dbReference type="Proteomes" id="UP000215465"/>
    </source>
</evidence>
<dbReference type="Proteomes" id="UP000078103">
    <property type="component" value="Unassembled WGS sequence"/>
</dbReference>
<dbReference type="InterPro" id="IPR011990">
    <property type="entry name" value="TPR-like_helical_dom_sf"/>
</dbReference>
<dbReference type="RefSeq" id="WP_003823680.1">
    <property type="nucleotide sequence ID" value="NZ_CAJPRZ010000001.1"/>
</dbReference>
<dbReference type="Gene3D" id="1.25.40.10">
    <property type="entry name" value="Tetratricopeptide repeat domain"/>
    <property type="match status" value="1"/>
</dbReference>
<dbReference type="STRING" id="539.A7P85_02720"/>
<dbReference type="GeneID" id="60769811"/>
<dbReference type="InterPro" id="IPR013360">
    <property type="entry name" value="Pilus_4_PilW"/>
</dbReference>
<dbReference type="Proteomes" id="UP000077589">
    <property type="component" value="Unassembled WGS sequence"/>
</dbReference>
<evidence type="ECO:0000313" key="9">
    <source>
        <dbReference type="Proteomes" id="UP000078103"/>
    </source>
</evidence>
<keyword evidence="1" id="KW-0802">TPR repeat</keyword>
<evidence type="ECO:0000313" key="8">
    <source>
        <dbReference type="Proteomes" id="UP000078003"/>
    </source>
</evidence>
<proteinExistence type="predicted"/>
<dbReference type="Proteomes" id="UP000078003">
    <property type="component" value="Unassembled WGS sequence"/>
</dbReference>
<dbReference type="Pfam" id="PF25062">
    <property type="entry name" value="ARM_TT21_N"/>
    <property type="match status" value="1"/>
</dbReference>
<dbReference type="Proteomes" id="UP000215465">
    <property type="component" value="Chromosome 1"/>
</dbReference>
<dbReference type="AlphaFoldDB" id="A0A1A9RRF1"/>
<evidence type="ECO:0000256" key="1">
    <source>
        <dbReference type="PROSITE-ProRule" id="PRU00339"/>
    </source>
</evidence>
<reference evidence="6 10" key="3">
    <citation type="submission" date="2017-06" db="EMBL/GenBank/DDBJ databases">
        <authorList>
            <consortium name="Pathogen Informatics"/>
        </authorList>
    </citation>
    <scope>NUCLEOTIDE SEQUENCE [LARGE SCALE GENOMIC DNA]</scope>
    <source>
        <strain evidence="6 10">NCTC10596</strain>
    </source>
</reference>
<evidence type="ECO:0000313" key="7">
    <source>
        <dbReference type="Proteomes" id="UP000077589"/>
    </source>
</evidence>
<dbReference type="EMBL" id="LXSG01000011">
    <property type="protein sequence ID" value="OAM22594.1"/>
    <property type="molecule type" value="Genomic_DNA"/>
</dbReference>
<gene>
    <name evidence="3" type="ORF">A7P85_02720</name>
    <name evidence="5" type="ORF">A7P89_00655</name>
    <name evidence="4" type="ORF">A7P90_01385</name>
    <name evidence="6" type="ORF">SAMEA4412678_00918</name>
</gene>
<dbReference type="InterPro" id="IPR019734">
    <property type="entry name" value="TPR_rpt"/>
</dbReference>
<accession>A0A1A9RRF1</accession>
<name>A0A1A9RRF1_EIKCO</name>
<organism evidence="4 7">
    <name type="scientific">Eikenella corrodens</name>
    <dbReference type="NCBI Taxonomy" id="539"/>
    <lineage>
        <taxon>Bacteria</taxon>
        <taxon>Pseudomonadati</taxon>
        <taxon>Pseudomonadota</taxon>
        <taxon>Betaproteobacteria</taxon>
        <taxon>Neisseriales</taxon>
        <taxon>Neisseriaceae</taxon>
        <taxon>Eikenella</taxon>
    </lineage>
</organism>
<dbReference type="KEGG" id="ecor:SAMEA4412678_0918"/>
<reference evidence="4" key="2">
    <citation type="submission" date="2016-05" db="EMBL/GenBank/DDBJ databases">
        <authorList>
            <person name="Lavstsen T."/>
            <person name="Jespersen J.S."/>
        </authorList>
    </citation>
    <scope>NUCLEOTIDE SEQUENCE</scope>
    <source>
        <strain evidence="3">NML01-0328</strain>
        <strain evidence="4">NML04-0072</strain>
        <strain evidence="5">NML120819</strain>
    </source>
</reference>
<keyword evidence="6" id="KW-0449">Lipoprotein</keyword>
<dbReference type="NCBIfam" id="TIGR02521">
    <property type="entry name" value="type_IV_pilW"/>
    <property type="match status" value="1"/>
</dbReference>
<evidence type="ECO:0000313" key="3">
    <source>
        <dbReference type="EMBL" id="OAM17279.1"/>
    </source>
</evidence>
<feature type="domain" description="Tetratricopeptide repeat protein 21A/21B N-terminal ARM repeat" evidence="2">
    <location>
        <begin position="50"/>
        <end position="192"/>
    </location>
</feature>
<dbReference type="EMBL" id="LXSF01000002">
    <property type="protein sequence ID" value="OAM17279.1"/>
    <property type="molecule type" value="Genomic_DNA"/>
</dbReference>
<dbReference type="PROSITE" id="PS50005">
    <property type="entry name" value="TPR"/>
    <property type="match status" value="2"/>
</dbReference>
<feature type="repeat" description="TPR" evidence="1">
    <location>
        <begin position="72"/>
        <end position="105"/>
    </location>
</feature>
<dbReference type="OrthoDB" id="9814042at2"/>
<evidence type="ECO:0000313" key="5">
    <source>
        <dbReference type="EMBL" id="OAM25568.1"/>
    </source>
</evidence>
<dbReference type="PROSITE" id="PS51257">
    <property type="entry name" value="PROKAR_LIPOPROTEIN"/>
    <property type="match status" value="1"/>
</dbReference>
<sequence length="257" mass="28841">MKKSLIASLTTLALLAGCGGITIHTGNKEVRNRPEEIAAIKTQLAIEYMNSHDYRAAVSAIEEALQAQPRNENAWLVRAEIYQYLKVPDKAEESFQRALAIKPDSAEINNNYGWFLCNSGGRANQALAYFDRALADPTYPSPQVAYMNKGICSARLGQYNLAMAYLERSQAADPSFAPAQKEMARVRMMEGNLGEADRQFRQYQSKVDRLSADDLLLGWKIARTRGQTQAAYEYEAQLRTNYPYSPELQEITTGRPQ</sequence>
<dbReference type="EMBL" id="LT906482">
    <property type="protein sequence ID" value="SNW08210.1"/>
    <property type="molecule type" value="Genomic_DNA"/>
</dbReference>
<feature type="repeat" description="TPR" evidence="1">
    <location>
        <begin position="38"/>
        <end position="71"/>
    </location>
</feature>
<reference evidence="7 8" key="1">
    <citation type="submission" date="2016-05" db="EMBL/GenBank/DDBJ databases">
        <title>Draft genome of Corynebacterium afermentans subsp. afermentans LCDC 88199T.</title>
        <authorList>
            <person name="Bernier A.-M."/>
            <person name="Bernard K."/>
        </authorList>
    </citation>
    <scope>NUCLEOTIDE SEQUENCE [LARGE SCALE GENOMIC DNA]</scope>
    <source>
        <strain evidence="8">NML01-0328</strain>
        <strain evidence="7">NML04-0072</strain>
        <strain evidence="9">NML120819</strain>
    </source>
</reference>
<dbReference type="SUPFAM" id="SSF48452">
    <property type="entry name" value="TPR-like"/>
    <property type="match status" value="1"/>
</dbReference>
<evidence type="ECO:0000259" key="2">
    <source>
        <dbReference type="Pfam" id="PF25062"/>
    </source>
</evidence>
<dbReference type="InterPro" id="IPR056833">
    <property type="entry name" value="ARM_TT21_N"/>
</dbReference>
<dbReference type="SMART" id="SM00028">
    <property type="entry name" value="TPR"/>
    <property type="match status" value="3"/>
</dbReference>
<evidence type="ECO:0000313" key="4">
    <source>
        <dbReference type="EMBL" id="OAM22594.1"/>
    </source>
</evidence>
<protein>
    <submittedName>
        <fullName evidence="6">Lipoprotein NlpI</fullName>
    </submittedName>
    <submittedName>
        <fullName evidence="4">Type IV pilus biogenesis/stability protein PilW</fullName>
    </submittedName>
</protein>
<dbReference type="PANTHER" id="PTHR12558">
    <property type="entry name" value="CELL DIVISION CYCLE 16,23,27"/>
    <property type="match status" value="1"/>
</dbReference>
<evidence type="ECO:0000313" key="6">
    <source>
        <dbReference type="EMBL" id="SNW08210.1"/>
    </source>
</evidence>
<dbReference type="PANTHER" id="PTHR12558:SF13">
    <property type="entry name" value="CELL DIVISION CYCLE PROTEIN 27 HOMOLOG"/>
    <property type="match status" value="1"/>
</dbReference>